<keyword evidence="1" id="KW-0808">Transferase</keyword>
<dbReference type="PATRIC" id="fig|46429.4.peg.2358"/>
<name>A0A081RDV0_SPHCR</name>
<dbReference type="SUPFAM" id="SSF89796">
    <property type="entry name" value="CoA-transferase family III (CaiB/BaiF)"/>
    <property type="match status" value="1"/>
</dbReference>
<dbReference type="Proteomes" id="UP000028411">
    <property type="component" value="Unassembled WGS sequence"/>
</dbReference>
<dbReference type="RefSeq" id="WP_037451801.1">
    <property type="nucleotide sequence ID" value="NZ_JFHR01000024.1"/>
</dbReference>
<dbReference type="AlphaFoldDB" id="A0A081RDV0"/>
<dbReference type="GO" id="GO:0016740">
    <property type="term" value="F:transferase activity"/>
    <property type="evidence" value="ECO:0007669"/>
    <property type="project" value="UniProtKB-KW"/>
</dbReference>
<protein>
    <submittedName>
        <fullName evidence="1">Putative acyl-CoA transferase/carnitine dehydratase</fullName>
    </submittedName>
</protein>
<sequence>MAGPLEHIVVIEAAPVMPGSIAGMLLADHGAQVIKVEPRGGAFFAHDRTLVDACELAREVGLLHPNGDLGTTDLALVHAPEEARRGLIQRICADEAGRPTDRNWGSIIGG</sequence>
<accession>A0A081RDV0</accession>
<reference evidence="1 2" key="1">
    <citation type="submission" date="2014-02" db="EMBL/GenBank/DDBJ databases">
        <title>Whole genome sequence of Sphingobium chlorophenolicum NBRC 16172.</title>
        <authorList>
            <person name="Gan H.M."/>
            <person name="Gan H.Y."/>
            <person name="Chew T.H."/>
            <person name="Savka M.A."/>
        </authorList>
    </citation>
    <scope>NUCLEOTIDE SEQUENCE [LARGE SCALE GENOMIC DNA]</scope>
    <source>
        <strain evidence="1 2">NBRC 16172</strain>
    </source>
</reference>
<proteinExistence type="predicted"/>
<dbReference type="EMBL" id="JFHR01000024">
    <property type="protein sequence ID" value="KEQ53373.1"/>
    <property type="molecule type" value="Genomic_DNA"/>
</dbReference>
<dbReference type="Pfam" id="PF02515">
    <property type="entry name" value="CoA_transf_3"/>
    <property type="match status" value="1"/>
</dbReference>
<dbReference type="OrthoDB" id="7208981at2"/>
<dbReference type="InterPro" id="IPR023606">
    <property type="entry name" value="CoA-Trfase_III_dom_1_sf"/>
</dbReference>
<dbReference type="InterPro" id="IPR003673">
    <property type="entry name" value="CoA-Trfase_fam_III"/>
</dbReference>
<evidence type="ECO:0000313" key="2">
    <source>
        <dbReference type="Proteomes" id="UP000028411"/>
    </source>
</evidence>
<comment type="caution">
    <text evidence="1">The sequence shown here is derived from an EMBL/GenBank/DDBJ whole genome shotgun (WGS) entry which is preliminary data.</text>
</comment>
<gene>
    <name evidence="1" type="ORF">BV95_02381</name>
</gene>
<organism evidence="1 2">
    <name type="scientific">Sphingobium chlorophenolicum</name>
    <dbReference type="NCBI Taxonomy" id="46429"/>
    <lineage>
        <taxon>Bacteria</taxon>
        <taxon>Pseudomonadati</taxon>
        <taxon>Pseudomonadota</taxon>
        <taxon>Alphaproteobacteria</taxon>
        <taxon>Sphingomonadales</taxon>
        <taxon>Sphingomonadaceae</taxon>
        <taxon>Sphingobium</taxon>
    </lineage>
</organism>
<evidence type="ECO:0000313" key="1">
    <source>
        <dbReference type="EMBL" id="KEQ53373.1"/>
    </source>
</evidence>
<dbReference type="Gene3D" id="3.40.50.10540">
    <property type="entry name" value="Crotonobetainyl-coa:carnitine coa-transferase, domain 1"/>
    <property type="match status" value="1"/>
</dbReference>